<dbReference type="NCBIfam" id="NF004684">
    <property type="entry name" value="PRK06027.1"/>
    <property type="match status" value="1"/>
</dbReference>
<dbReference type="PANTHER" id="PTHR42706">
    <property type="entry name" value="FORMYLTETRAHYDROFOLATE DEFORMYLASE"/>
    <property type="match status" value="1"/>
</dbReference>
<feature type="domain" description="ACT" evidence="3">
    <location>
        <begin position="4"/>
        <end position="86"/>
    </location>
</feature>
<protein>
    <submittedName>
        <fullName evidence="4">Formyltetrahydrofolate deformylase</fullName>
    </submittedName>
</protein>
<dbReference type="InterPro" id="IPR004810">
    <property type="entry name" value="PurU"/>
</dbReference>
<dbReference type="InterPro" id="IPR044074">
    <property type="entry name" value="PurU_ACT"/>
</dbReference>
<comment type="caution">
    <text evidence="4">The sequence shown here is derived from an EMBL/GenBank/DDBJ whole genome shotgun (WGS) entry which is preliminary data.</text>
</comment>
<dbReference type="InterPro" id="IPR036477">
    <property type="entry name" value="Formyl_transf_N_sf"/>
</dbReference>
<evidence type="ECO:0000313" key="4">
    <source>
        <dbReference type="EMBL" id="GBR76975.1"/>
    </source>
</evidence>
<dbReference type="Pfam" id="PF01842">
    <property type="entry name" value="ACT"/>
    <property type="match status" value="1"/>
</dbReference>
<dbReference type="PANTHER" id="PTHR42706:SF1">
    <property type="entry name" value="FORMYLTETRAHYDROFOLATE DEFORMYLASE 2, MITOCHONDRIAL"/>
    <property type="match status" value="1"/>
</dbReference>
<dbReference type="EMBL" id="BGZO01000074">
    <property type="protein sequence ID" value="GBR76975.1"/>
    <property type="molecule type" value="Genomic_DNA"/>
</dbReference>
<dbReference type="SUPFAM" id="SSF53328">
    <property type="entry name" value="Formyltransferase"/>
    <property type="match status" value="1"/>
</dbReference>
<accession>A0A388TIE8</accession>
<dbReference type="Proteomes" id="UP000275925">
    <property type="component" value="Unassembled WGS sequence"/>
</dbReference>
<keyword evidence="2" id="KW-0378">Hydrolase</keyword>
<dbReference type="GO" id="GO:0008864">
    <property type="term" value="F:formyltetrahydrofolate deformylase activity"/>
    <property type="evidence" value="ECO:0007669"/>
    <property type="project" value="InterPro"/>
</dbReference>
<reference evidence="4 5" key="1">
    <citation type="journal article" date="2019" name="ISME J.">
        <title>Genome analyses of uncultured TG2/ZB3 bacteria in 'Margulisbacteria' specifically attached to ectosymbiotic spirochetes of protists in the termite gut.</title>
        <authorList>
            <person name="Utami Y.D."/>
            <person name="Kuwahara H."/>
            <person name="Igai K."/>
            <person name="Murakami T."/>
            <person name="Sugaya K."/>
            <person name="Morikawa T."/>
            <person name="Nagura Y."/>
            <person name="Yuki M."/>
            <person name="Deevong P."/>
            <person name="Inoue T."/>
            <person name="Kihara K."/>
            <person name="Lo N."/>
            <person name="Yamada A."/>
            <person name="Ohkuma M."/>
            <person name="Hongoh Y."/>
        </authorList>
    </citation>
    <scope>NUCLEOTIDE SEQUENCE [LARGE SCALE GENOMIC DNA]</scope>
    <source>
        <strain evidence="4">NkOx7-02</strain>
    </source>
</reference>
<dbReference type="PROSITE" id="PS51671">
    <property type="entry name" value="ACT"/>
    <property type="match status" value="1"/>
</dbReference>
<name>A0A388TIE8_9BACT</name>
<evidence type="ECO:0000256" key="1">
    <source>
        <dbReference type="ARBA" id="ARBA00022563"/>
    </source>
</evidence>
<sequence>MNAILRLTCPDKKGIVAAVTRFIADNNGNIITLDQYSDPEKKLFFMRIVWDLVGFKIPREQIAARLRQFGNVEVAFSDQKKKIAIFVSRYDHCLYDLILRRRSGEIDCDIAAVVSNHEDLRYVAETFGLDFYFLPRGEKKQIALLQAKKIDLIVLARYMQVLSPKFIRAYPHKIINVHHSFLPAFKGAKPYHQAYQRG</sequence>
<organism evidence="4 5">
    <name type="scientific">Candidatus Termititenax persephonae</name>
    <dbReference type="NCBI Taxonomy" id="2218525"/>
    <lineage>
        <taxon>Bacteria</taxon>
        <taxon>Bacillati</taxon>
        <taxon>Candidatus Margulisiibacteriota</taxon>
        <taxon>Candidatus Termititenacia</taxon>
        <taxon>Candidatus Termititenacales</taxon>
        <taxon>Candidatus Termititenacaceae</taxon>
        <taxon>Candidatus Termititenax</taxon>
    </lineage>
</organism>
<dbReference type="Gene3D" id="3.40.50.170">
    <property type="entry name" value="Formyl transferase, N-terminal domain"/>
    <property type="match status" value="1"/>
</dbReference>
<dbReference type="GO" id="GO:0006189">
    <property type="term" value="P:'de novo' IMP biosynthetic process"/>
    <property type="evidence" value="ECO:0007669"/>
    <property type="project" value="InterPro"/>
</dbReference>
<dbReference type="GO" id="GO:0006730">
    <property type="term" value="P:one-carbon metabolic process"/>
    <property type="evidence" value="ECO:0007669"/>
    <property type="project" value="UniProtKB-KW"/>
</dbReference>
<dbReference type="AlphaFoldDB" id="A0A388TIE8"/>
<gene>
    <name evidence="4" type="primary">purU</name>
    <name evidence="4" type="ORF">NO2_1440</name>
</gene>
<dbReference type="SUPFAM" id="SSF55021">
    <property type="entry name" value="ACT-like"/>
    <property type="match status" value="1"/>
</dbReference>
<evidence type="ECO:0000313" key="5">
    <source>
        <dbReference type="Proteomes" id="UP000275925"/>
    </source>
</evidence>
<dbReference type="Pfam" id="PF00551">
    <property type="entry name" value="Formyl_trans_N"/>
    <property type="match status" value="1"/>
</dbReference>
<proteinExistence type="predicted"/>
<keyword evidence="1" id="KW-0554">One-carbon metabolism</keyword>
<evidence type="ECO:0000256" key="2">
    <source>
        <dbReference type="ARBA" id="ARBA00022801"/>
    </source>
</evidence>
<evidence type="ECO:0000259" key="3">
    <source>
        <dbReference type="PROSITE" id="PS51671"/>
    </source>
</evidence>
<dbReference type="Gene3D" id="3.30.70.260">
    <property type="match status" value="1"/>
</dbReference>
<dbReference type="InterPro" id="IPR045865">
    <property type="entry name" value="ACT-like_dom_sf"/>
</dbReference>
<keyword evidence="5" id="KW-1185">Reference proteome</keyword>
<feature type="non-terminal residue" evidence="4">
    <location>
        <position position="198"/>
    </location>
</feature>
<dbReference type="CDD" id="cd04875">
    <property type="entry name" value="ACT_F4HF-DF"/>
    <property type="match status" value="1"/>
</dbReference>
<dbReference type="InterPro" id="IPR002912">
    <property type="entry name" value="ACT_dom"/>
</dbReference>
<dbReference type="PRINTS" id="PR01575">
    <property type="entry name" value="FFH4HYDRLASE"/>
</dbReference>
<dbReference type="InterPro" id="IPR002376">
    <property type="entry name" value="Formyl_transf_N"/>
</dbReference>